<keyword evidence="2" id="KW-1185">Reference proteome</keyword>
<name>A0ACC0A647_CATRO</name>
<comment type="caution">
    <text evidence="1">The sequence shown here is derived from an EMBL/GenBank/DDBJ whole genome shotgun (WGS) entry which is preliminary data.</text>
</comment>
<protein>
    <submittedName>
        <fullName evidence="1">Uncharacterized protein</fullName>
    </submittedName>
</protein>
<reference evidence="2" key="1">
    <citation type="journal article" date="2023" name="Nat. Plants">
        <title>Single-cell RNA sequencing provides a high-resolution roadmap for understanding the multicellular compartmentation of specialized metabolism.</title>
        <authorList>
            <person name="Sun S."/>
            <person name="Shen X."/>
            <person name="Li Y."/>
            <person name="Li Y."/>
            <person name="Wang S."/>
            <person name="Li R."/>
            <person name="Zhang H."/>
            <person name="Shen G."/>
            <person name="Guo B."/>
            <person name="Wei J."/>
            <person name="Xu J."/>
            <person name="St-Pierre B."/>
            <person name="Chen S."/>
            <person name="Sun C."/>
        </authorList>
    </citation>
    <scope>NUCLEOTIDE SEQUENCE [LARGE SCALE GENOMIC DNA]</scope>
</reference>
<sequence>MTKELKPKGHKTRKRTPSSGNATQLKVTKKTGEQQRGIEHRKREESSGEAEESEGKPRVSKTPKDREWRDGSEEESKRLPKNRSNNSNKKRRRAVHLRVAKGWPGWPTRTAQASF</sequence>
<evidence type="ECO:0000313" key="2">
    <source>
        <dbReference type="Proteomes" id="UP001060085"/>
    </source>
</evidence>
<proteinExistence type="predicted"/>
<gene>
    <name evidence="1" type="ORF">M9H77_25143</name>
</gene>
<dbReference type="Proteomes" id="UP001060085">
    <property type="component" value="Linkage Group LG06"/>
</dbReference>
<dbReference type="EMBL" id="CM044706">
    <property type="protein sequence ID" value="KAI5656350.1"/>
    <property type="molecule type" value="Genomic_DNA"/>
</dbReference>
<evidence type="ECO:0000313" key="1">
    <source>
        <dbReference type="EMBL" id="KAI5656350.1"/>
    </source>
</evidence>
<organism evidence="1 2">
    <name type="scientific">Catharanthus roseus</name>
    <name type="common">Madagascar periwinkle</name>
    <name type="synonym">Vinca rosea</name>
    <dbReference type="NCBI Taxonomy" id="4058"/>
    <lineage>
        <taxon>Eukaryota</taxon>
        <taxon>Viridiplantae</taxon>
        <taxon>Streptophyta</taxon>
        <taxon>Embryophyta</taxon>
        <taxon>Tracheophyta</taxon>
        <taxon>Spermatophyta</taxon>
        <taxon>Magnoliopsida</taxon>
        <taxon>eudicotyledons</taxon>
        <taxon>Gunneridae</taxon>
        <taxon>Pentapetalae</taxon>
        <taxon>asterids</taxon>
        <taxon>lamiids</taxon>
        <taxon>Gentianales</taxon>
        <taxon>Apocynaceae</taxon>
        <taxon>Rauvolfioideae</taxon>
        <taxon>Vinceae</taxon>
        <taxon>Catharanthinae</taxon>
        <taxon>Catharanthus</taxon>
    </lineage>
</organism>
<accession>A0ACC0A647</accession>